<proteinExistence type="predicted"/>
<gene>
    <name evidence="5" type="ORF">DIATSA_LOCUS11536</name>
</gene>
<dbReference type="Pfam" id="PF22951">
    <property type="entry name" value="3HBD"/>
    <property type="match status" value="1"/>
</dbReference>
<evidence type="ECO:0000313" key="5">
    <source>
        <dbReference type="EMBL" id="CAG9794137.1"/>
    </source>
</evidence>
<evidence type="ECO:0000256" key="3">
    <source>
        <dbReference type="SAM" id="MobiDB-lite"/>
    </source>
</evidence>
<evidence type="ECO:0000259" key="4">
    <source>
        <dbReference type="PROSITE" id="PS51037"/>
    </source>
</evidence>
<dbReference type="GO" id="GO:0006355">
    <property type="term" value="P:regulation of DNA-templated transcription"/>
    <property type="evidence" value="ECO:0007669"/>
    <property type="project" value="InterPro"/>
</dbReference>
<dbReference type="CDD" id="cd16907">
    <property type="entry name" value="YEATS_YEATS2_like"/>
    <property type="match status" value="1"/>
</dbReference>
<dbReference type="InterPro" id="IPR055129">
    <property type="entry name" value="YEATS_dom"/>
</dbReference>
<dbReference type="PROSITE" id="PS51037">
    <property type="entry name" value="YEATS"/>
    <property type="match status" value="1"/>
</dbReference>
<feature type="region of interest" description="Disordered" evidence="3">
    <location>
        <begin position="1"/>
        <end position="28"/>
    </location>
</feature>
<dbReference type="OrthoDB" id="1741717at2759"/>
<dbReference type="Pfam" id="PF03366">
    <property type="entry name" value="YEATS"/>
    <property type="match status" value="1"/>
</dbReference>
<keyword evidence="1 2" id="KW-0539">Nucleus</keyword>
<reference evidence="5" key="1">
    <citation type="submission" date="2021-12" db="EMBL/GenBank/DDBJ databases">
        <authorList>
            <person name="King R."/>
        </authorList>
    </citation>
    <scope>NUCLEOTIDE SEQUENCE</scope>
</reference>
<reference evidence="5" key="2">
    <citation type="submission" date="2022-10" db="EMBL/GenBank/DDBJ databases">
        <authorList>
            <consortium name="ENA_rothamsted_submissions"/>
            <consortium name="culmorum"/>
            <person name="King R."/>
        </authorList>
    </citation>
    <scope>NUCLEOTIDE SEQUENCE</scope>
</reference>
<comment type="subcellular location">
    <subcellularLocation>
        <location evidence="2">Nucleus</location>
    </subcellularLocation>
</comment>
<dbReference type="InterPro" id="IPR038704">
    <property type="entry name" value="YEAST_sf"/>
</dbReference>
<dbReference type="EMBL" id="OU893337">
    <property type="protein sequence ID" value="CAG9794137.1"/>
    <property type="molecule type" value="Genomic_DNA"/>
</dbReference>
<name>A0A9N9RDH2_9NEOP</name>
<evidence type="ECO:0000313" key="6">
    <source>
        <dbReference type="Proteomes" id="UP001153714"/>
    </source>
</evidence>
<feature type="domain" description="YEATS" evidence="4">
    <location>
        <begin position="214"/>
        <end position="373"/>
    </location>
</feature>
<accession>A0A9N9RDH2</accession>
<protein>
    <recommendedName>
        <fullName evidence="4">YEATS domain-containing protein</fullName>
    </recommendedName>
</protein>
<dbReference type="AlphaFoldDB" id="A0A9N9RDH2"/>
<evidence type="ECO:0000256" key="1">
    <source>
        <dbReference type="ARBA" id="ARBA00023242"/>
    </source>
</evidence>
<dbReference type="Proteomes" id="UP001153714">
    <property type="component" value="Chromosome 6"/>
</dbReference>
<dbReference type="InterPro" id="IPR005033">
    <property type="entry name" value="YEATS"/>
</dbReference>
<dbReference type="PANTHER" id="PTHR23195">
    <property type="entry name" value="YEATS DOMAIN"/>
    <property type="match status" value="1"/>
</dbReference>
<dbReference type="InterPro" id="IPR055127">
    <property type="entry name" value="YEATS2_3HBD"/>
</dbReference>
<sequence>MDQREEYHDPDYPELPAVVKEEEPEVSEEDRVDKIKSIIRREFSNEVELRENELMLIEQRISTSRRLLHRLRYTLVINYYNDQKLQLNNTQIEDDVSQLDPRVKNQMTPLLRDGQRRIHPSVRKLLGQQTVDLNEIFLARTLRHKTRRDYSAMVQTRNYTIAADTTKSLRPEAKLDMELETSVELAEPSSSKIKKVPRHLEPKTEKVVTIDDPTRNKVKHRYRFIIGNTSKYAPGASRADRSTHKWLLYVRGPPDRPDPSPALTHIVARLHHSYAPHHTVRLCKAPFHISRRGWGEFPARLELHFPLPEVNRPATLDHTIKLDRNYTGLQTLGAETIVDVWLYSTPEMLEYEYFDPISNSITQSDDTHQPLKETQEEEIITPKSEPIENDTGGQTDSWLDFFRKDTTELDVDEMIIKPVKTEIVAEKDVSLDANVNNENEDKTITNEIDWSTNDFHNTQLPDELSLPTSPKKRIMKYIDSATGKIYYLEMDRNLDLSKVQEIVINNSQTAKISPIKSNGLKSFRKKKSGGISLLKPEVKNQLKSDINIVKEKPIVKNFSHIENDHCYLGNSWYFQPVNKALPEQKHSVVSEIKKESSLFDDLCSSIRAFTCVRDAVYYLLKKISIITDMARDMDFVSNFPFVVENEEKYWKFDFAKRRNIEWSRAKLINRMLTDHFPQPEQIWRTKQILVFSRLYGFNPIRPDPVQKLPELEEWSSWNDFETPRRSESTQEANQSSSDIRSLSVFNSAEFLNTSQVSIESLDSDEEVDVLQSDPPVKVKKEVVLEASDSELTVLPVESEEDRLRFMFIEKKCADIGVELRNEDIGNGHSYSAVHAVLLSAVKSLAEELSRAARAEQLLAHDTHPATVWTGSRAVQIHCASIQRACGRGRLRALTAHALATHPPHDHQSL</sequence>
<dbReference type="Gene3D" id="2.60.40.1970">
    <property type="entry name" value="YEATS domain"/>
    <property type="match status" value="1"/>
</dbReference>
<organism evidence="5 6">
    <name type="scientific">Diatraea saccharalis</name>
    <name type="common">sugarcane borer</name>
    <dbReference type="NCBI Taxonomy" id="40085"/>
    <lineage>
        <taxon>Eukaryota</taxon>
        <taxon>Metazoa</taxon>
        <taxon>Ecdysozoa</taxon>
        <taxon>Arthropoda</taxon>
        <taxon>Hexapoda</taxon>
        <taxon>Insecta</taxon>
        <taxon>Pterygota</taxon>
        <taxon>Neoptera</taxon>
        <taxon>Endopterygota</taxon>
        <taxon>Lepidoptera</taxon>
        <taxon>Glossata</taxon>
        <taxon>Ditrysia</taxon>
        <taxon>Pyraloidea</taxon>
        <taxon>Crambidae</taxon>
        <taxon>Crambinae</taxon>
        <taxon>Diatraea</taxon>
    </lineage>
</organism>
<dbReference type="GO" id="GO:0005634">
    <property type="term" value="C:nucleus"/>
    <property type="evidence" value="ECO:0007669"/>
    <property type="project" value="UniProtKB-SubCell"/>
</dbReference>
<evidence type="ECO:0000256" key="2">
    <source>
        <dbReference type="PROSITE-ProRule" id="PRU00376"/>
    </source>
</evidence>
<keyword evidence="6" id="KW-1185">Reference proteome</keyword>
<feature type="compositionally biased region" description="Basic and acidic residues" evidence="3">
    <location>
        <begin position="1"/>
        <end position="11"/>
    </location>
</feature>